<comment type="caution">
    <text evidence="2">The sequence shown here is derived from an EMBL/GenBank/DDBJ whole genome shotgun (WGS) entry which is preliminary data.</text>
</comment>
<dbReference type="OrthoDB" id="9798539at2"/>
<reference evidence="2 3" key="1">
    <citation type="submission" date="2019-07" db="EMBL/GenBank/DDBJ databases">
        <title>Genomic Encyclopedia of Archaeal and Bacterial Type Strains, Phase II (KMG-II): from individual species to whole genera.</title>
        <authorList>
            <person name="Goeker M."/>
        </authorList>
    </citation>
    <scope>NUCLEOTIDE SEQUENCE [LARGE SCALE GENOMIC DNA]</scope>
    <source>
        <strain evidence="2 3">DSM 17527</strain>
    </source>
</reference>
<accession>A0A5S5BYX5</accession>
<dbReference type="AlphaFoldDB" id="A0A5S5BYX5"/>
<dbReference type="InterPro" id="IPR027372">
    <property type="entry name" value="Phytase-like_dom"/>
</dbReference>
<evidence type="ECO:0000313" key="2">
    <source>
        <dbReference type="EMBL" id="TYP72244.1"/>
    </source>
</evidence>
<organism evidence="2 3">
    <name type="scientific">Aquimarina intermedia</name>
    <dbReference type="NCBI Taxonomy" id="350814"/>
    <lineage>
        <taxon>Bacteria</taxon>
        <taxon>Pseudomonadati</taxon>
        <taxon>Bacteroidota</taxon>
        <taxon>Flavobacteriia</taxon>
        <taxon>Flavobacteriales</taxon>
        <taxon>Flavobacteriaceae</taxon>
        <taxon>Aquimarina</taxon>
    </lineage>
</organism>
<dbReference type="Pfam" id="PF13449">
    <property type="entry name" value="Phytase-like"/>
    <property type="match status" value="1"/>
</dbReference>
<gene>
    <name evidence="2" type="ORF">BD809_107129</name>
</gene>
<feature type="domain" description="Phytase-like" evidence="1">
    <location>
        <begin position="55"/>
        <end position="358"/>
    </location>
</feature>
<keyword evidence="3" id="KW-1185">Reference proteome</keyword>
<dbReference type="PANTHER" id="PTHR37957">
    <property type="entry name" value="BLR7070 PROTEIN"/>
    <property type="match status" value="1"/>
</dbReference>
<dbReference type="RefSeq" id="WP_148783120.1">
    <property type="nucleotide sequence ID" value="NZ_VNHU01000007.1"/>
</dbReference>
<dbReference type="PANTHER" id="PTHR37957:SF1">
    <property type="entry name" value="PHYTASE-LIKE DOMAIN-CONTAINING PROTEIN"/>
    <property type="match status" value="1"/>
</dbReference>
<proteinExistence type="predicted"/>
<dbReference type="EMBL" id="VNHU01000007">
    <property type="protein sequence ID" value="TYP72244.1"/>
    <property type="molecule type" value="Genomic_DNA"/>
</dbReference>
<sequence length="377" mass="42624">MHQNLVILIRYLVLLGLVLALSKCNTIRTAEQKKVSINFLDEFVIENDSLFTKNKIGGLSGLDYNPILDSYVFISDDPISPHYYTASINIANKQIQNVRFDSIIYLKNLSDSFLDKQHFDLEGIRFYSTDKIIISSEGSIKHNKDPFIYTQNIAGDFNDHYILPSYFKPSSNSDNLPRHNGTLEAITLSKDKKGLWTAMELPLVNDGEEPSYASNGAPVRFTYFNNKTKQATRQFVYSLDKLAKDPKAEFGVNGVTDILQLTADSFLVLERSYSVGYGRHGNTVRLYLAPIKNTTNTLDFVSLKNNTFKVAKKTLLFDFESVMSKLTDQSIDNIEGITFGPKLENGNQTLLLISDNNFNPRSIQKNQLIALELLLEK</sequence>
<evidence type="ECO:0000259" key="1">
    <source>
        <dbReference type="Pfam" id="PF13449"/>
    </source>
</evidence>
<dbReference type="Proteomes" id="UP000324376">
    <property type="component" value="Unassembled WGS sequence"/>
</dbReference>
<protein>
    <recommendedName>
        <fullName evidence="1">Phytase-like domain-containing protein</fullName>
    </recommendedName>
</protein>
<evidence type="ECO:0000313" key="3">
    <source>
        <dbReference type="Proteomes" id="UP000324376"/>
    </source>
</evidence>
<name>A0A5S5BYX5_9FLAO</name>